<dbReference type="AlphaFoldDB" id="A0AAW1D597"/>
<feature type="compositionally biased region" description="Low complexity" evidence="7">
    <location>
        <begin position="269"/>
        <end position="280"/>
    </location>
</feature>
<evidence type="ECO:0000313" key="10">
    <source>
        <dbReference type="Proteomes" id="UP001461498"/>
    </source>
</evidence>
<feature type="region of interest" description="Disordered" evidence="7">
    <location>
        <begin position="268"/>
        <end position="341"/>
    </location>
</feature>
<dbReference type="InterPro" id="IPR044666">
    <property type="entry name" value="Cyclophilin_A-like"/>
</dbReference>
<dbReference type="SUPFAM" id="SSF50891">
    <property type="entry name" value="Cyclophilin-like"/>
    <property type="match status" value="1"/>
</dbReference>
<dbReference type="InterPro" id="IPR002130">
    <property type="entry name" value="Cyclophilin-type_PPIase_dom"/>
</dbReference>
<comment type="subcellular location">
    <subcellularLocation>
        <location evidence="1">Nucleus</location>
    </subcellularLocation>
</comment>
<reference evidence="9 10" key="1">
    <citation type="submission" date="2022-12" db="EMBL/GenBank/DDBJ databases">
        <title>Chromosome-level genome assembly of true bugs.</title>
        <authorList>
            <person name="Ma L."/>
            <person name="Li H."/>
        </authorList>
    </citation>
    <scope>NUCLEOTIDE SEQUENCE [LARGE SCALE GENOMIC DNA]</scope>
    <source>
        <strain evidence="9">Lab_2022b</strain>
    </source>
</reference>
<dbReference type="GO" id="GO:0071013">
    <property type="term" value="C:catalytic step 2 spliceosome"/>
    <property type="evidence" value="ECO:0007669"/>
    <property type="project" value="TreeGrafter"/>
</dbReference>
<accession>A0AAW1D597</accession>
<feature type="region of interest" description="Disordered" evidence="7">
    <location>
        <begin position="376"/>
        <end position="415"/>
    </location>
</feature>
<gene>
    <name evidence="9" type="ORF">O3M35_010680</name>
</gene>
<dbReference type="Gene3D" id="2.40.100.10">
    <property type="entry name" value="Cyclophilin-like"/>
    <property type="match status" value="1"/>
</dbReference>
<evidence type="ECO:0000256" key="1">
    <source>
        <dbReference type="ARBA" id="ARBA00004123"/>
    </source>
</evidence>
<organism evidence="9 10">
    <name type="scientific">Rhynocoris fuscipes</name>
    <dbReference type="NCBI Taxonomy" id="488301"/>
    <lineage>
        <taxon>Eukaryota</taxon>
        <taxon>Metazoa</taxon>
        <taxon>Ecdysozoa</taxon>
        <taxon>Arthropoda</taxon>
        <taxon>Hexapoda</taxon>
        <taxon>Insecta</taxon>
        <taxon>Pterygota</taxon>
        <taxon>Neoptera</taxon>
        <taxon>Paraneoptera</taxon>
        <taxon>Hemiptera</taxon>
        <taxon>Heteroptera</taxon>
        <taxon>Panheteroptera</taxon>
        <taxon>Cimicomorpha</taxon>
        <taxon>Reduviidae</taxon>
        <taxon>Harpactorinae</taxon>
        <taxon>Harpactorini</taxon>
        <taxon>Rhynocoris</taxon>
    </lineage>
</organism>
<evidence type="ECO:0000259" key="8">
    <source>
        <dbReference type="PROSITE" id="PS50072"/>
    </source>
</evidence>
<evidence type="ECO:0000256" key="6">
    <source>
        <dbReference type="ARBA" id="ARBA00046368"/>
    </source>
</evidence>
<dbReference type="FunFam" id="2.40.100.10:FF:000007">
    <property type="entry name" value="Peptidyl-prolyl cis-trans isomerase CWC27 homolog"/>
    <property type="match status" value="1"/>
</dbReference>
<evidence type="ECO:0000256" key="4">
    <source>
        <dbReference type="ARBA" id="ARBA00040027"/>
    </source>
</evidence>
<evidence type="ECO:0000256" key="3">
    <source>
        <dbReference type="ARBA" id="ARBA00023242"/>
    </source>
</evidence>
<dbReference type="PROSITE" id="PS50072">
    <property type="entry name" value="CSA_PPIASE_2"/>
    <property type="match status" value="1"/>
</dbReference>
<keyword evidence="3" id="KW-0539">Nucleus</keyword>
<comment type="subunit">
    <text evidence="6">Part of the activated spliceosome B/catalytic step 1 spliceosome, one of the forms of the spliceosome which has a well-formed active site but still cannot catalyze the branching reaction and is composed at least of 52 proteins, the U2, U5 and U6 snRNAs and the pre-mRNA. Recruited during early steps of activated spliceosome B maturation, it is probably one of the first proteins released from this complex as he matures to the spliceosome C complex. Component of the minor spliceosome, which splices U12-type introns.</text>
</comment>
<dbReference type="PRINTS" id="PR00153">
    <property type="entry name" value="CSAPPISMRASE"/>
</dbReference>
<name>A0AAW1D597_9HEMI</name>
<evidence type="ECO:0000256" key="5">
    <source>
        <dbReference type="ARBA" id="ARBA00042090"/>
    </source>
</evidence>
<dbReference type="GO" id="GO:0003755">
    <property type="term" value="F:peptidyl-prolyl cis-trans isomerase activity"/>
    <property type="evidence" value="ECO:0007669"/>
    <property type="project" value="InterPro"/>
</dbReference>
<dbReference type="PROSITE" id="PS00170">
    <property type="entry name" value="CSA_PPIASE_1"/>
    <property type="match status" value="1"/>
</dbReference>
<evidence type="ECO:0000256" key="7">
    <source>
        <dbReference type="SAM" id="MobiDB-lite"/>
    </source>
</evidence>
<comment type="caution">
    <text evidence="9">The sequence shown here is derived from an EMBL/GenBank/DDBJ whole genome shotgun (WGS) entry which is preliminary data.</text>
</comment>
<feature type="domain" description="PPIase cyclophilin-type" evidence="8">
    <location>
        <begin position="19"/>
        <end position="166"/>
    </location>
</feature>
<feature type="compositionally biased region" description="Basic and acidic residues" evidence="7">
    <location>
        <begin position="286"/>
        <end position="299"/>
    </location>
</feature>
<proteinExistence type="inferred from homology"/>
<protein>
    <recommendedName>
        <fullName evidence="4">Spliceosome-associated protein CWC27 homolog</fullName>
    </recommendedName>
    <alternativeName>
        <fullName evidence="5">Probable inactive peptidyl-prolyl cis-trans isomerase CWC27 homolog</fullName>
    </alternativeName>
</protein>
<sequence>MSNIYIQEPPTSGKVLLKTSVGDIDIELWSKEAPLASRNFIQLCLEGYYNNTKFHRLVKGFIVQGGDPTGTGEGGESIYGNPFKDEFHSRLRFTRRGLVCMANSGKNDNGSQFFFTLGPAPELQNKHTIFGRVTGETLFNMLKLEEGEVDSDERPVYPHKIIGAEILANPFNDIVPREIVTIVKPDKEVDKKSKMKAVKDFKLLSFGDEAEDDEQEIQIVNKNYQRKEKHLPELVEDLNKENNSDSDSDEGEKPTKAIIEDIKSKLKSKNTSSLTSMSSLPQKRKHEIESEQKNSDKKEKIKKVSNSLLDEYRREQMKYSEKMKSLPSKGDSRESHTLQMLKKFKEKLHSLKSDDKVDKSDDDWMVHELKCEAKPVTLAKDANTKSDDWYDISDPRNSINKRRRETQSSKTKENR</sequence>
<evidence type="ECO:0000313" key="9">
    <source>
        <dbReference type="EMBL" id="KAK9504318.1"/>
    </source>
</evidence>
<feature type="compositionally biased region" description="Basic and acidic residues" evidence="7">
    <location>
        <begin position="310"/>
        <end position="336"/>
    </location>
</feature>
<feature type="compositionally biased region" description="Basic and acidic residues" evidence="7">
    <location>
        <begin position="405"/>
        <end position="415"/>
    </location>
</feature>
<dbReference type="Pfam" id="PF00160">
    <property type="entry name" value="Pro_isomerase"/>
    <property type="match status" value="1"/>
</dbReference>
<dbReference type="InterPro" id="IPR029000">
    <property type="entry name" value="Cyclophilin-like_dom_sf"/>
</dbReference>
<evidence type="ECO:0000256" key="2">
    <source>
        <dbReference type="ARBA" id="ARBA00007365"/>
    </source>
</evidence>
<dbReference type="Proteomes" id="UP001461498">
    <property type="component" value="Unassembled WGS sequence"/>
</dbReference>
<dbReference type="PANTHER" id="PTHR45625">
    <property type="entry name" value="PEPTIDYL-PROLYL CIS-TRANS ISOMERASE-RELATED"/>
    <property type="match status" value="1"/>
</dbReference>
<dbReference type="GO" id="GO:0006457">
    <property type="term" value="P:protein folding"/>
    <property type="evidence" value="ECO:0007669"/>
    <property type="project" value="InterPro"/>
</dbReference>
<dbReference type="CDD" id="cd01925">
    <property type="entry name" value="cyclophilin_CeCYP16-like"/>
    <property type="match status" value="1"/>
</dbReference>
<dbReference type="PANTHER" id="PTHR45625:SF6">
    <property type="entry name" value="SPLICEOSOME-ASSOCIATED PROTEIN CWC27 HOMOLOG"/>
    <property type="match status" value="1"/>
</dbReference>
<comment type="similarity">
    <text evidence="2">Belongs to the cyclophilin-type PPIase family.</text>
</comment>
<keyword evidence="10" id="KW-1185">Reference proteome</keyword>
<dbReference type="InterPro" id="IPR020892">
    <property type="entry name" value="Cyclophilin-type_PPIase_CS"/>
</dbReference>
<dbReference type="EMBL" id="JAPXFL010000007">
    <property type="protein sequence ID" value="KAK9504318.1"/>
    <property type="molecule type" value="Genomic_DNA"/>
</dbReference>